<sequence length="63" mass="6739">MLLCVCVCVCVCLSVVVCSASLITHPKAPPPPTGKVIRYPHPCSQSEDHLDSEQPKMDAVAFS</sequence>
<feature type="chain" id="PRO_5029833356" description="Secreted protein" evidence="2">
    <location>
        <begin position="21"/>
        <end position="63"/>
    </location>
</feature>
<evidence type="ECO:0008006" key="5">
    <source>
        <dbReference type="Google" id="ProtNLM"/>
    </source>
</evidence>
<accession>A0A7J6A6B3</accession>
<proteinExistence type="predicted"/>
<dbReference type="Proteomes" id="UP000593565">
    <property type="component" value="Unassembled WGS sequence"/>
</dbReference>
<evidence type="ECO:0000313" key="3">
    <source>
        <dbReference type="EMBL" id="KAF4078273.1"/>
    </source>
</evidence>
<dbReference type="AlphaFoldDB" id="A0A7J6A6B3"/>
<evidence type="ECO:0000256" key="2">
    <source>
        <dbReference type="SAM" id="SignalP"/>
    </source>
</evidence>
<dbReference type="EMBL" id="JAAGNN010000017">
    <property type="protein sequence ID" value="KAF4078273.1"/>
    <property type="molecule type" value="Genomic_DNA"/>
</dbReference>
<feature type="region of interest" description="Disordered" evidence="1">
    <location>
        <begin position="43"/>
        <end position="63"/>
    </location>
</feature>
<reference evidence="3 4" key="1">
    <citation type="submission" date="2020-02" db="EMBL/GenBank/DDBJ databases">
        <title>A chromosome-scale genome assembly of the black bullhead catfish (Ameiurus melas).</title>
        <authorList>
            <person name="Wen M."/>
            <person name="Zham M."/>
            <person name="Cabau C."/>
            <person name="Klopp C."/>
            <person name="Donnadieu C."/>
            <person name="Roques C."/>
            <person name="Bouchez O."/>
            <person name="Lampietro C."/>
            <person name="Jouanno E."/>
            <person name="Herpin A."/>
            <person name="Louis A."/>
            <person name="Berthelot C."/>
            <person name="Parey E."/>
            <person name="Roest-Crollius H."/>
            <person name="Braasch I."/>
            <person name="Postlethwait J."/>
            <person name="Robinson-Rechavi M."/>
            <person name="Echchiki A."/>
            <person name="Begum T."/>
            <person name="Montfort J."/>
            <person name="Schartl M."/>
            <person name="Bobe J."/>
            <person name="Guiguen Y."/>
        </authorList>
    </citation>
    <scope>NUCLEOTIDE SEQUENCE [LARGE SCALE GENOMIC DNA]</scope>
    <source>
        <strain evidence="3">M_S1</strain>
        <tissue evidence="3">Blood</tissue>
    </source>
</reference>
<evidence type="ECO:0000313" key="4">
    <source>
        <dbReference type="Proteomes" id="UP000593565"/>
    </source>
</evidence>
<keyword evidence="4" id="KW-1185">Reference proteome</keyword>
<feature type="signal peptide" evidence="2">
    <location>
        <begin position="1"/>
        <end position="20"/>
    </location>
</feature>
<comment type="caution">
    <text evidence="3">The sequence shown here is derived from an EMBL/GenBank/DDBJ whole genome shotgun (WGS) entry which is preliminary data.</text>
</comment>
<organism evidence="3 4">
    <name type="scientific">Ameiurus melas</name>
    <name type="common">Black bullhead</name>
    <name type="synonym">Silurus melas</name>
    <dbReference type="NCBI Taxonomy" id="219545"/>
    <lineage>
        <taxon>Eukaryota</taxon>
        <taxon>Metazoa</taxon>
        <taxon>Chordata</taxon>
        <taxon>Craniata</taxon>
        <taxon>Vertebrata</taxon>
        <taxon>Euteleostomi</taxon>
        <taxon>Actinopterygii</taxon>
        <taxon>Neopterygii</taxon>
        <taxon>Teleostei</taxon>
        <taxon>Ostariophysi</taxon>
        <taxon>Siluriformes</taxon>
        <taxon>Ictaluridae</taxon>
        <taxon>Ameiurus</taxon>
    </lineage>
</organism>
<name>A0A7J6A6B3_AMEME</name>
<feature type="compositionally biased region" description="Basic and acidic residues" evidence="1">
    <location>
        <begin position="46"/>
        <end position="56"/>
    </location>
</feature>
<protein>
    <recommendedName>
        <fullName evidence="5">Secreted protein</fullName>
    </recommendedName>
</protein>
<gene>
    <name evidence="3" type="ORF">AMELA_G00197420</name>
</gene>
<evidence type="ECO:0000256" key="1">
    <source>
        <dbReference type="SAM" id="MobiDB-lite"/>
    </source>
</evidence>
<keyword evidence="2" id="KW-0732">Signal</keyword>